<dbReference type="CDD" id="cd10845">
    <property type="entry name" value="DSRM_RNAse_III_family"/>
    <property type="match status" value="1"/>
</dbReference>
<protein>
    <submittedName>
        <fullName evidence="6">Double-stranded RNA binding domain protein</fullName>
    </submittedName>
</protein>
<accession>T1C882</accession>
<keyword evidence="3" id="KW-0378">Hydrolase</keyword>
<evidence type="ECO:0000256" key="3">
    <source>
        <dbReference type="ARBA" id="ARBA00022801"/>
    </source>
</evidence>
<keyword evidence="2" id="KW-0255">Endonuclease</keyword>
<dbReference type="SMART" id="SM00358">
    <property type="entry name" value="DSRM"/>
    <property type="match status" value="1"/>
</dbReference>
<proteinExistence type="predicted"/>
<dbReference type="InterPro" id="IPR014720">
    <property type="entry name" value="dsRBD_dom"/>
</dbReference>
<feature type="domain" description="DRBM" evidence="5">
    <location>
        <begin position="51"/>
        <end position="118"/>
    </location>
</feature>
<dbReference type="Gene3D" id="3.30.160.20">
    <property type="match status" value="1"/>
</dbReference>
<organism evidence="6">
    <name type="scientific">mine drainage metagenome</name>
    <dbReference type="NCBI Taxonomy" id="410659"/>
    <lineage>
        <taxon>unclassified sequences</taxon>
        <taxon>metagenomes</taxon>
        <taxon>ecological metagenomes</taxon>
    </lineage>
</organism>
<dbReference type="AlphaFoldDB" id="T1C882"/>
<reference evidence="6" key="1">
    <citation type="submission" date="2013-08" db="EMBL/GenBank/DDBJ databases">
        <authorList>
            <person name="Mendez C."/>
            <person name="Richter M."/>
            <person name="Ferrer M."/>
            <person name="Sanchez J."/>
        </authorList>
    </citation>
    <scope>NUCLEOTIDE SEQUENCE</scope>
</reference>
<evidence type="ECO:0000256" key="1">
    <source>
        <dbReference type="ARBA" id="ARBA00022722"/>
    </source>
</evidence>
<dbReference type="GO" id="GO:0006396">
    <property type="term" value="P:RNA processing"/>
    <property type="evidence" value="ECO:0007669"/>
    <property type="project" value="InterPro"/>
</dbReference>
<evidence type="ECO:0000313" key="6">
    <source>
        <dbReference type="EMBL" id="EQD62430.1"/>
    </source>
</evidence>
<evidence type="ECO:0000256" key="4">
    <source>
        <dbReference type="ARBA" id="ARBA00022884"/>
    </source>
</evidence>
<dbReference type="PANTHER" id="PTHR11207">
    <property type="entry name" value="RIBONUCLEASE III"/>
    <property type="match status" value="1"/>
</dbReference>
<reference evidence="6" key="2">
    <citation type="journal article" date="2014" name="ISME J.">
        <title>Microbial stratification in low pH oxic and suboxic macroscopic growths along an acid mine drainage.</title>
        <authorList>
            <person name="Mendez-Garcia C."/>
            <person name="Mesa V."/>
            <person name="Sprenger R.R."/>
            <person name="Richter M."/>
            <person name="Diez M.S."/>
            <person name="Solano J."/>
            <person name="Bargiela R."/>
            <person name="Golyshina O.V."/>
            <person name="Manteca A."/>
            <person name="Ramos J.L."/>
            <person name="Gallego J.R."/>
            <person name="Llorente I."/>
            <person name="Martins Dos Santos V.A."/>
            <person name="Jensen O.N."/>
            <person name="Pelaez A.I."/>
            <person name="Sanchez J."/>
            <person name="Ferrer M."/>
        </authorList>
    </citation>
    <scope>NUCLEOTIDE SEQUENCE</scope>
</reference>
<dbReference type="GO" id="GO:0003725">
    <property type="term" value="F:double-stranded RNA binding"/>
    <property type="evidence" value="ECO:0007669"/>
    <property type="project" value="TreeGrafter"/>
</dbReference>
<dbReference type="SUPFAM" id="SSF54768">
    <property type="entry name" value="dsRNA-binding domain-like"/>
    <property type="match status" value="1"/>
</dbReference>
<name>T1C882_9ZZZZ</name>
<dbReference type="GO" id="GO:0004525">
    <property type="term" value="F:ribonuclease III activity"/>
    <property type="evidence" value="ECO:0007669"/>
    <property type="project" value="InterPro"/>
</dbReference>
<dbReference type="InterPro" id="IPR036389">
    <property type="entry name" value="RNase_III_sf"/>
</dbReference>
<feature type="non-terminal residue" evidence="6">
    <location>
        <position position="1"/>
    </location>
</feature>
<dbReference type="PANTHER" id="PTHR11207:SF0">
    <property type="entry name" value="RIBONUCLEASE 3"/>
    <property type="match status" value="1"/>
</dbReference>
<dbReference type="Gene3D" id="1.10.1520.10">
    <property type="entry name" value="Ribonuclease III domain"/>
    <property type="match status" value="1"/>
</dbReference>
<evidence type="ECO:0000259" key="5">
    <source>
        <dbReference type="PROSITE" id="PS50137"/>
    </source>
</evidence>
<dbReference type="CDD" id="cd00593">
    <property type="entry name" value="RIBOc"/>
    <property type="match status" value="1"/>
</dbReference>
<dbReference type="PROSITE" id="PS50137">
    <property type="entry name" value="DS_RBD"/>
    <property type="match status" value="1"/>
</dbReference>
<dbReference type="Pfam" id="PF00035">
    <property type="entry name" value="dsrm"/>
    <property type="match status" value="1"/>
</dbReference>
<evidence type="ECO:0000256" key="2">
    <source>
        <dbReference type="ARBA" id="ARBA00022759"/>
    </source>
</evidence>
<gene>
    <name evidence="6" type="ORF">B1B_07257</name>
</gene>
<keyword evidence="1" id="KW-0540">Nuclease</keyword>
<comment type="caution">
    <text evidence="6">The sequence shown here is derived from an EMBL/GenBank/DDBJ whole genome shotgun (WGS) entry which is preliminary data.</text>
</comment>
<dbReference type="GO" id="GO:0010468">
    <property type="term" value="P:regulation of gene expression"/>
    <property type="evidence" value="ECO:0007669"/>
    <property type="project" value="TreeGrafter"/>
</dbReference>
<dbReference type="EMBL" id="AUZY01004619">
    <property type="protein sequence ID" value="EQD62430.1"/>
    <property type="molecule type" value="Genomic_DNA"/>
</dbReference>
<sequence>RSKGSILADCVEAIFGACYVECGFEVARGFVTLLLGEEIDAVVANPVALGDYKSSLQEYLARSSLVPTYEMTWDGPDHARTFFAKVYADDDLLGDGMGVSKKQAQQDAAKNALLKLGVEA</sequence>
<dbReference type="InterPro" id="IPR000999">
    <property type="entry name" value="RNase_III_dom"/>
</dbReference>
<keyword evidence="4" id="KW-0694">RNA-binding</keyword>